<dbReference type="Pfam" id="PF22435">
    <property type="entry name" value="MRM3-like_sub_bind"/>
    <property type="match status" value="1"/>
</dbReference>
<evidence type="ECO:0000313" key="7">
    <source>
        <dbReference type="Proteomes" id="UP001172083"/>
    </source>
</evidence>
<dbReference type="InterPro" id="IPR029026">
    <property type="entry name" value="tRNA_m1G_MTases_N"/>
</dbReference>
<dbReference type="Gene3D" id="3.40.1280.10">
    <property type="match status" value="1"/>
</dbReference>
<evidence type="ECO:0000313" key="6">
    <source>
        <dbReference type="EMBL" id="MDN5213953.1"/>
    </source>
</evidence>
<comment type="similarity">
    <text evidence="1">Belongs to the class IV-like SAM-binding methyltransferase superfamily. RNA methyltransferase TrmH family.</text>
</comment>
<dbReference type="SUPFAM" id="SSF75217">
    <property type="entry name" value="alpha/beta knot"/>
    <property type="match status" value="1"/>
</dbReference>
<organism evidence="6 7">
    <name type="scientific">Agaribacillus aureus</name>
    <dbReference type="NCBI Taxonomy" id="3051825"/>
    <lineage>
        <taxon>Bacteria</taxon>
        <taxon>Pseudomonadati</taxon>
        <taxon>Bacteroidota</taxon>
        <taxon>Cytophagia</taxon>
        <taxon>Cytophagales</taxon>
        <taxon>Splendidivirgaceae</taxon>
        <taxon>Agaribacillus</taxon>
    </lineage>
</organism>
<reference evidence="6" key="1">
    <citation type="submission" date="2023-06" db="EMBL/GenBank/DDBJ databases">
        <title>Genomic of Agaribacillus aureum.</title>
        <authorList>
            <person name="Wang G."/>
        </authorList>
    </citation>
    <scope>NUCLEOTIDE SEQUENCE</scope>
    <source>
        <strain evidence="6">BMA12</strain>
    </source>
</reference>
<dbReference type="InterPro" id="IPR029064">
    <property type="entry name" value="Ribosomal_eL30-like_sf"/>
</dbReference>
<sequence length="249" mass="27776">MISKNTVKFIKSLQIKKYRQKENVFLVEGAKNVLELVKSDFKINQLFLTETFLEENRHLIPDSNFPINVVKEGDLTKVSTFKTNNAALAIVEMRHEESLSFDKDEYGIVLDDIRDPGNLGTILRVADWYGIRKIICSETSADRYNPKVIAASMGSFTRVRISYQILGNYLPGLSIPVLGAYLEGENVHQFKFPKSGLILIGNESAGISQPLEKMVAHKLNIPRFGGAESLNAGVATAVICDNLRRTVTV</sequence>
<feature type="domain" description="MRM3-like substrate binding" evidence="5">
    <location>
        <begin position="5"/>
        <end position="89"/>
    </location>
</feature>
<feature type="domain" description="tRNA/rRNA methyltransferase SpoU type" evidence="4">
    <location>
        <begin position="108"/>
        <end position="240"/>
    </location>
</feature>
<name>A0ABT8L8E1_9BACT</name>
<accession>A0ABT8L8E1</accession>
<dbReference type="InterPro" id="IPR001537">
    <property type="entry name" value="SpoU_MeTrfase"/>
</dbReference>
<dbReference type="InterPro" id="IPR051259">
    <property type="entry name" value="rRNA_Methyltransferase"/>
</dbReference>
<dbReference type="Gene3D" id="3.30.1330.30">
    <property type="match status" value="1"/>
</dbReference>
<dbReference type="PANTHER" id="PTHR43191:SF2">
    <property type="entry name" value="RRNA METHYLTRANSFERASE 3, MITOCHONDRIAL"/>
    <property type="match status" value="1"/>
</dbReference>
<evidence type="ECO:0000256" key="2">
    <source>
        <dbReference type="ARBA" id="ARBA00022603"/>
    </source>
</evidence>
<dbReference type="CDD" id="cd18109">
    <property type="entry name" value="SpoU-like_RNA-MTase"/>
    <property type="match status" value="1"/>
</dbReference>
<keyword evidence="3" id="KW-0808">Transferase</keyword>
<dbReference type="InterPro" id="IPR053888">
    <property type="entry name" value="MRM3-like_sub_bind"/>
</dbReference>
<keyword evidence="2 6" id="KW-0489">Methyltransferase</keyword>
<proteinExistence type="inferred from homology"/>
<dbReference type="Proteomes" id="UP001172083">
    <property type="component" value="Unassembled WGS sequence"/>
</dbReference>
<keyword evidence="7" id="KW-1185">Reference proteome</keyword>
<dbReference type="GO" id="GO:0008168">
    <property type="term" value="F:methyltransferase activity"/>
    <property type="evidence" value="ECO:0007669"/>
    <property type="project" value="UniProtKB-KW"/>
</dbReference>
<evidence type="ECO:0000259" key="5">
    <source>
        <dbReference type="Pfam" id="PF22435"/>
    </source>
</evidence>
<evidence type="ECO:0000256" key="1">
    <source>
        <dbReference type="ARBA" id="ARBA00007228"/>
    </source>
</evidence>
<comment type="caution">
    <text evidence="6">The sequence shown here is derived from an EMBL/GenBank/DDBJ whole genome shotgun (WGS) entry which is preliminary data.</text>
</comment>
<dbReference type="EMBL" id="JAUJEB010000004">
    <property type="protein sequence ID" value="MDN5213953.1"/>
    <property type="molecule type" value="Genomic_DNA"/>
</dbReference>
<dbReference type="SUPFAM" id="SSF55315">
    <property type="entry name" value="L30e-like"/>
    <property type="match status" value="1"/>
</dbReference>
<gene>
    <name evidence="6" type="ORF">QQ020_17895</name>
</gene>
<evidence type="ECO:0000259" key="4">
    <source>
        <dbReference type="Pfam" id="PF00588"/>
    </source>
</evidence>
<evidence type="ECO:0000256" key="3">
    <source>
        <dbReference type="ARBA" id="ARBA00022679"/>
    </source>
</evidence>
<dbReference type="RefSeq" id="WP_346759292.1">
    <property type="nucleotide sequence ID" value="NZ_JAUJEB010000004.1"/>
</dbReference>
<protein>
    <submittedName>
        <fullName evidence="6">RNA methyltransferase</fullName>
    </submittedName>
</protein>
<dbReference type="GO" id="GO:0032259">
    <property type="term" value="P:methylation"/>
    <property type="evidence" value="ECO:0007669"/>
    <property type="project" value="UniProtKB-KW"/>
</dbReference>
<dbReference type="PANTHER" id="PTHR43191">
    <property type="entry name" value="RRNA METHYLTRANSFERASE 3"/>
    <property type="match status" value="1"/>
</dbReference>
<dbReference type="Pfam" id="PF00588">
    <property type="entry name" value="SpoU_methylase"/>
    <property type="match status" value="1"/>
</dbReference>
<dbReference type="InterPro" id="IPR029028">
    <property type="entry name" value="Alpha/beta_knot_MTases"/>
</dbReference>